<name>A0A371J748_9FIRM</name>
<dbReference type="OrthoDB" id="1708273at2"/>
<comment type="caution">
    <text evidence="2">The sequence shown here is derived from an EMBL/GenBank/DDBJ whole genome shotgun (WGS) entry which is preliminary data.</text>
</comment>
<feature type="transmembrane region" description="Helical" evidence="1">
    <location>
        <begin position="286"/>
        <end position="312"/>
    </location>
</feature>
<proteinExistence type="predicted"/>
<feature type="transmembrane region" description="Helical" evidence="1">
    <location>
        <begin position="20"/>
        <end position="40"/>
    </location>
</feature>
<keyword evidence="1" id="KW-0472">Membrane</keyword>
<dbReference type="Proteomes" id="UP000215694">
    <property type="component" value="Unassembled WGS sequence"/>
</dbReference>
<dbReference type="AlphaFoldDB" id="A0A371J748"/>
<evidence type="ECO:0000256" key="1">
    <source>
        <dbReference type="SAM" id="Phobius"/>
    </source>
</evidence>
<keyword evidence="3" id="KW-1185">Reference proteome</keyword>
<organism evidence="2 3">
    <name type="scientific">Romboutsia weinsteinii</name>
    <dbReference type="NCBI Taxonomy" id="2020949"/>
    <lineage>
        <taxon>Bacteria</taxon>
        <taxon>Bacillati</taxon>
        <taxon>Bacillota</taxon>
        <taxon>Clostridia</taxon>
        <taxon>Peptostreptococcales</taxon>
        <taxon>Peptostreptococcaceae</taxon>
        <taxon>Romboutsia</taxon>
    </lineage>
</organism>
<gene>
    <name evidence="2" type="ORF">CHL78_004745</name>
</gene>
<keyword evidence="1" id="KW-0812">Transmembrane</keyword>
<feature type="transmembrane region" description="Helical" evidence="1">
    <location>
        <begin position="324"/>
        <end position="346"/>
    </location>
</feature>
<keyword evidence="1" id="KW-1133">Transmembrane helix</keyword>
<accession>A0A371J748</accession>
<protein>
    <submittedName>
        <fullName evidence="2">ABC transporter permease</fullName>
    </submittedName>
</protein>
<evidence type="ECO:0000313" key="2">
    <source>
        <dbReference type="EMBL" id="RDY28498.1"/>
    </source>
</evidence>
<feature type="transmembrane region" description="Helical" evidence="1">
    <location>
        <begin position="205"/>
        <end position="223"/>
    </location>
</feature>
<feature type="transmembrane region" description="Helical" evidence="1">
    <location>
        <begin position="366"/>
        <end position="387"/>
    </location>
</feature>
<sequence>MFKTLFLKECKETLRSITYYIFLACIVIFFITQMGSFQGMSKPMPNEESYGFKYSDDKNIIMQSTIDRLAYEFSANSYTTYPLGLFYKEVKLNDSEISKIYNILEEITGIKEEQLVRKFENYTTTPNGPQIEFIKAKDNITFKEFSKYISEVDDILGGGSYHFNPKNLHINARVGRTYDDALKDYESVINDDKVSRAYARLFSDYMGIVLAILPIFLAVTRALKDKRAKAEQVIFSKRCPSTTIILSRYLAIVVMIILPLILISITPTLQSIYSANSNGISADYFAFLRVIFGWLMPTVLVTVSMGFFLTELTNGPIAILVQGIWWFVSMSVGVSNLVGNVGMNLIPRFNSYGNYDIYIRIFDELVINRVFYSIVGIVLIVMTIFVYDIKRKGKLNSNGKILKNS</sequence>
<dbReference type="EMBL" id="NOJY02000006">
    <property type="protein sequence ID" value="RDY28498.1"/>
    <property type="molecule type" value="Genomic_DNA"/>
</dbReference>
<evidence type="ECO:0000313" key="3">
    <source>
        <dbReference type="Proteomes" id="UP000215694"/>
    </source>
</evidence>
<dbReference type="RefSeq" id="WP_094366390.1">
    <property type="nucleotide sequence ID" value="NZ_NOJY02000006.1"/>
</dbReference>
<reference evidence="2 3" key="1">
    <citation type="journal article" date="2017" name="Genome Announc.">
        <title>Draft Genome Sequence of Romboutsia weinsteinii sp. nov. Strain CCRI-19649(T) Isolated from Surface Water.</title>
        <authorList>
            <person name="Maheux A.F."/>
            <person name="Boudreau D.K."/>
            <person name="Berube E."/>
            <person name="Boissinot M."/>
            <person name="Cantin P."/>
            <person name="Raymond F."/>
            <person name="Corbeil J."/>
            <person name="Omar R.F."/>
            <person name="Bergeron M.G."/>
        </authorList>
    </citation>
    <scope>NUCLEOTIDE SEQUENCE [LARGE SCALE GENOMIC DNA]</scope>
    <source>
        <strain evidence="2 3">CCRI-19649</strain>
    </source>
</reference>
<feature type="transmembrane region" description="Helical" evidence="1">
    <location>
        <begin position="244"/>
        <end position="266"/>
    </location>
</feature>